<feature type="region of interest" description="Disordered" evidence="1">
    <location>
        <begin position="217"/>
        <end position="242"/>
    </location>
</feature>
<dbReference type="InterPro" id="IPR000210">
    <property type="entry name" value="BTB/POZ_dom"/>
</dbReference>
<dbReference type="PROSITE" id="PS50097">
    <property type="entry name" value="BTB"/>
    <property type="match status" value="1"/>
</dbReference>
<proteinExistence type="predicted"/>
<reference evidence="3" key="1">
    <citation type="submission" date="2021-07" db="EMBL/GenBank/DDBJ databases">
        <title>Elsinoe batatas strain:CRI-CJ2 Genome sequencing and assembly.</title>
        <authorList>
            <person name="Huang L."/>
        </authorList>
    </citation>
    <scope>NUCLEOTIDE SEQUENCE</scope>
    <source>
        <strain evidence="3">CRI-CJ2</strain>
    </source>
</reference>
<dbReference type="Gene3D" id="3.30.710.10">
    <property type="entry name" value="Potassium Channel Kv1.1, Chain A"/>
    <property type="match status" value="1"/>
</dbReference>
<dbReference type="OrthoDB" id="1022638at2759"/>
<gene>
    <name evidence="3" type="ORF">KVT40_001073</name>
</gene>
<evidence type="ECO:0000259" key="2">
    <source>
        <dbReference type="PROSITE" id="PS50097"/>
    </source>
</evidence>
<feature type="domain" description="BTB" evidence="2">
    <location>
        <begin position="25"/>
        <end position="94"/>
    </location>
</feature>
<evidence type="ECO:0000256" key="1">
    <source>
        <dbReference type="SAM" id="MobiDB-lite"/>
    </source>
</evidence>
<dbReference type="InterPro" id="IPR011333">
    <property type="entry name" value="SKP1/BTB/POZ_sf"/>
</dbReference>
<comment type="caution">
    <text evidence="3">The sequence shown here is derived from an EMBL/GenBank/DDBJ whole genome shotgun (WGS) entry which is preliminary data.</text>
</comment>
<dbReference type="SUPFAM" id="SSF54695">
    <property type="entry name" value="POZ domain"/>
    <property type="match status" value="1"/>
</dbReference>
<sequence>MHVSPIMAAVFDDVLITTRSNKYKRLATLVVGKGEDIFQVPAVMLSTISPFFKAALSGDWKEASEDKVELPEESPLIFGIFLEWLFRRHMGSTGWEGYLIGDHDTHLVELYIFADHTQIVELKNAIITNFHSRPKDLWRLPISTLQMVFDETPEKCTLQQLIIAAWLEIPAHKVSLLGDVVDSVPSMAKILIMAFGRRSDESEERYLCDAVGEYLEGKGAKESDPPQSVPQKKRKKWMRPYA</sequence>
<organism evidence="3 4">
    <name type="scientific">Elsinoe batatas</name>
    <dbReference type="NCBI Taxonomy" id="2601811"/>
    <lineage>
        <taxon>Eukaryota</taxon>
        <taxon>Fungi</taxon>
        <taxon>Dikarya</taxon>
        <taxon>Ascomycota</taxon>
        <taxon>Pezizomycotina</taxon>
        <taxon>Dothideomycetes</taxon>
        <taxon>Dothideomycetidae</taxon>
        <taxon>Myriangiales</taxon>
        <taxon>Elsinoaceae</taxon>
        <taxon>Elsinoe</taxon>
    </lineage>
</organism>
<evidence type="ECO:0000313" key="4">
    <source>
        <dbReference type="Proteomes" id="UP000809789"/>
    </source>
</evidence>
<dbReference type="PANTHER" id="PTHR47843:SF2">
    <property type="entry name" value="BTB DOMAIN-CONTAINING PROTEIN"/>
    <property type="match status" value="1"/>
</dbReference>
<accession>A0A8K0PLP9</accession>
<dbReference type="AlphaFoldDB" id="A0A8K0PLP9"/>
<dbReference type="Pfam" id="PF00651">
    <property type="entry name" value="BTB"/>
    <property type="match status" value="1"/>
</dbReference>
<dbReference type="CDD" id="cd18186">
    <property type="entry name" value="BTB_POZ_ZBTB_KLHL-like"/>
    <property type="match status" value="1"/>
</dbReference>
<keyword evidence="4" id="KW-1185">Reference proteome</keyword>
<evidence type="ECO:0000313" key="3">
    <source>
        <dbReference type="EMBL" id="KAG8631933.1"/>
    </source>
</evidence>
<feature type="compositionally biased region" description="Basic residues" evidence="1">
    <location>
        <begin position="231"/>
        <end position="242"/>
    </location>
</feature>
<dbReference type="PANTHER" id="PTHR47843">
    <property type="entry name" value="BTB DOMAIN-CONTAINING PROTEIN-RELATED"/>
    <property type="match status" value="1"/>
</dbReference>
<protein>
    <recommendedName>
        <fullName evidence="2">BTB domain-containing protein</fullName>
    </recommendedName>
</protein>
<dbReference type="EMBL" id="JAESVG020000001">
    <property type="protein sequence ID" value="KAG8631933.1"/>
    <property type="molecule type" value="Genomic_DNA"/>
</dbReference>
<dbReference type="Proteomes" id="UP000809789">
    <property type="component" value="Unassembled WGS sequence"/>
</dbReference>
<name>A0A8K0PLP9_9PEZI</name>